<dbReference type="Gene3D" id="1.20.1080.10">
    <property type="entry name" value="Glycerol uptake facilitator protein"/>
    <property type="match status" value="1"/>
</dbReference>
<dbReference type="InterPro" id="IPR050363">
    <property type="entry name" value="MIP/Aquaporin"/>
</dbReference>
<dbReference type="GO" id="GO:0005886">
    <property type="term" value="C:plasma membrane"/>
    <property type="evidence" value="ECO:0007669"/>
    <property type="project" value="TreeGrafter"/>
</dbReference>
<gene>
    <name evidence="10" type="ORF">BCR35DRAFT_309421</name>
</gene>
<keyword evidence="6 9" id="KW-1133">Transmembrane helix</keyword>
<dbReference type="SUPFAM" id="SSF81338">
    <property type="entry name" value="Aquaporin-like"/>
    <property type="match status" value="1"/>
</dbReference>
<feature type="transmembrane region" description="Helical" evidence="9">
    <location>
        <begin position="404"/>
        <end position="424"/>
    </location>
</feature>
<dbReference type="GO" id="GO:0015254">
    <property type="term" value="F:glycerol channel activity"/>
    <property type="evidence" value="ECO:0007669"/>
    <property type="project" value="TreeGrafter"/>
</dbReference>
<feature type="transmembrane region" description="Helical" evidence="9">
    <location>
        <begin position="436"/>
        <end position="460"/>
    </location>
</feature>
<protein>
    <submittedName>
        <fullName evidence="10">Aquaporin-like protein</fullName>
    </submittedName>
</protein>
<feature type="transmembrane region" description="Helical" evidence="9">
    <location>
        <begin position="263"/>
        <end position="279"/>
    </location>
</feature>
<dbReference type="InterPro" id="IPR000425">
    <property type="entry name" value="MIP"/>
</dbReference>
<keyword evidence="5" id="KW-0677">Repeat</keyword>
<feature type="compositionally biased region" description="Basic and acidic residues" evidence="8">
    <location>
        <begin position="183"/>
        <end position="196"/>
    </location>
</feature>
<evidence type="ECO:0000256" key="2">
    <source>
        <dbReference type="ARBA" id="ARBA00006175"/>
    </source>
</evidence>
<organism evidence="10 11">
    <name type="scientific">Leucosporidium creatinivorum</name>
    <dbReference type="NCBI Taxonomy" id="106004"/>
    <lineage>
        <taxon>Eukaryota</taxon>
        <taxon>Fungi</taxon>
        <taxon>Dikarya</taxon>
        <taxon>Basidiomycota</taxon>
        <taxon>Pucciniomycotina</taxon>
        <taxon>Microbotryomycetes</taxon>
        <taxon>Leucosporidiales</taxon>
        <taxon>Leucosporidium</taxon>
    </lineage>
</organism>
<evidence type="ECO:0000256" key="9">
    <source>
        <dbReference type="SAM" id="Phobius"/>
    </source>
</evidence>
<keyword evidence="11" id="KW-1185">Reference proteome</keyword>
<feature type="transmembrane region" description="Helical" evidence="9">
    <location>
        <begin position="341"/>
        <end position="360"/>
    </location>
</feature>
<evidence type="ECO:0000256" key="5">
    <source>
        <dbReference type="ARBA" id="ARBA00022737"/>
    </source>
</evidence>
<dbReference type="PRINTS" id="PR00783">
    <property type="entry name" value="MINTRINSICP"/>
</dbReference>
<keyword evidence="3" id="KW-0813">Transport</keyword>
<evidence type="ECO:0000256" key="1">
    <source>
        <dbReference type="ARBA" id="ARBA00004141"/>
    </source>
</evidence>
<evidence type="ECO:0000256" key="8">
    <source>
        <dbReference type="SAM" id="MobiDB-lite"/>
    </source>
</evidence>
<evidence type="ECO:0000313" key="10">
    <source>
        <dbReference type="EMBL" id="ORY58680.1"/>
    </source>
</evidence>
<comment type="caution">
    <text evidence="10">The sequence shown here is derived from an EMBL/GenBank/DDBJ whole genome shotgun (WGS) entry which is preliminary data.</text>
</comment>
<dbReference type="CDD" id="cd00333">
    <property type="entry name" value="MIP"/>
    <property type="match status" value="1"/>
</dbReference>
<evidence type="ECO:0000313" key="11">
    <source>
        <dbReference type="Proteomes" id="UP000193467"/>
    </source>
</evidence>
<evidence type="ECO:0000256" key="7">
    <source>
        <dbReference type="ARBA" id="ARBA00023136"/>
    </source>
</evidence>
<evidence type="ECO:0000256" key="4">
    <source>
        <dbReference type="ARBA" id="ARBA00022692"/>
    </source>
</evidence>
<keyword evidence="7 9" id="KW-0472">Membrane</keyword>
<dbReference type="Proteomes" id="UP000193467">
    <property type="component" value="Unassembled WGS sequence"/>
</dbReference>
<accession>A0A1Y2DHF7</accession>
<feature type="transmembrane region" description="Helical" evidence="9">
    <location>
        <begin position="299"/>
        <end position="329"/>
    </location>
</feature>
<proteinExistence type="inferred from homology"/>
<dbReference type="InterPro" id="IPR023271">
    <property type="entry name" value="Aquaporin-like"/>
</dbReference>
<keyword evidence="4 9" id="KW-0812">Transmembrane</keyword>
<comment type="subcellular location">
    <subcellularLocation>
        <location evidence="1">Membrane</location>
        <topology evidence="1">Multi-pass membrane protein</topology>
    </subcellularLocation>
</comment>
<dbReference type="OrthoDB" id="3222at2759"/>
<dbReference type="Pfam" id="PF00230">
    <property type="entry name" value="MIP"/>
    <property type="match status" value="1"/>
</dbReference>
<dbReference type="PANTHER" id="PTHR43829:SF24">
    <property type="entry name" value="MIP AQUAPORIN (EUROFUNG)"/>
    <property type="match status" value="1"/>
</dbReference>
<reference evidence="10 11" key="1">
    <citation type="submission" date="2016-07" db="EMBL/GenBank/DDBJ databases">
        <title>Pervasive Adenine N6-methylation of Active Genes in Fungi.</title>
        <authorList>
            <consortium name="DOE Joint Genome Institute"/>
            <person name="Mondo S.J."/>
            <person name="Dannebaum R.O."/>
            <person name="Kuo R.C."/>
            <person name="Labutti K."/>
            <person name="Haridas S."/>
            <person name="Kuo A."/>
            <person name="Salamov A."/>
            <person name="Ahrendt S.R."/>
            <person name="Lipzen A."/>
            <person name="Sullivan W."/>
            <person name="Andreopoulos W.B."/>
            <person name="Clum A."/>
            <person name="Lindquist E."/>
            <person name="Daum C."/>
            <person name="Ramamoorthy G.K."/>
            <person name="Gryganskyi A."/>
            <person name="Culley D."/>
            <person name="Magnuson J.K."/>
            <person name="James T.Y."/>
            <person name="O'Malley M.A."/>
            <person name="Stajich J.E."/>
            <person name="Spatafora J.W."/>
            <person name="Visel A."/>
            <person name="Grigoriev I.V."/>
        </authorList>
    </citation>
    <scope>NUCLEOTIDE SEQUENCE [LARGE SCALE GENOMIC DNA]</scope>
    <source>
        <strain evidence="10 11">62-1032</strain>
    </source>
</reference>
<feature type="compositionally biased region" description="Basic and acidic residues" evidence="8">
    <location>
        <begin position="101"/>
        <end position="110"/>
    </location>
</feature>
<sequence length="625" mass="67598">MSRPRATSRLESTTARLPSIRTNTLDDGLIERSPPPNVGGPQLAGTLLARRGQLPSQRSYRSSSFTGGGGSISAGGERERSPVWGVGGVFPRVSQKRRPPKARDFEEERAQQQARAPRYTSETLETFGTPQLEQPDPLAALGGSMVERQPTRRPRQPTNSLRTNSGVPAPSIHSYATTALDESSPKEEVDEGDVRSHVGTLDRGGGGGGTASIAETHDEEQGQVGGPLNEDNEQWEEDFEGDQWEPPVRNNWGRLRYALREPFAEFLGMLVLIVLGVGADCQVKISQTTAGDSSSVNWTWGFGVMSGIYIAGGISGGHLNPALTIALACFRGFPWRMVPRYILAQILGAFCGAFIIYGNYKKALDEYDPNKLIYNALAENGSVTGNASASLFVTVPNISVGGTVQGFCQEILATAVLAVIVLALGDENNAPPGAGLGALVLGFVVTAIGMSMGWISGYAINVARDFGPRLALWCIGYGTKLWTHDACWWLVGPICGTILGALAGCFIYDLMVFTGGGSPLNTSAHEIRYALHLPKIHSMVRSAINHDTVFSPEQEAQLEGGRSFREDFNRRAGQAPKKEAGFGQRWEAGRAKVKREDQELKERQQERIRAIIEEREREVSGVSAE</sequence>
<feature type="compositionally biased region" description="Polar residues" evidence="8">
    <location>
        <begin position="120"/>
        <end position="132"/>
    </location>
</feature>
<dbReference type="STRING" id="106004.A0A1Y2DHF7"/>
<dbReference type="InterPro" id="IPR022357">
    <property type="entry name" value="MIP_CS"/>
</dbReference>
<dbReference type="NCBIfam" id="TIGR00861">
    <property type="entry name" value="MIP"/>
    <property type="match status" value="1"/>
</dbReference>
<dbReference type="AlphaFoldDB" id="A0A1Y2DHF7"/>
<feature type="region of interest" description="Disordered" evidence="8">
    <location>
        <begin position="1"/>
        <end position="244"/>
    </location>
</feature>
<comment type="similarity">
    <text evidence="2">Belongs to the MIP/aquaporin (TC 1.A.8) family.</text>
</comment>
<feature type="compositionally biased region" description="Acidic residues" evidence="8">
    <location>
        <begin position="230"/>
        <end position="243"/>
    </location>
</feature>
<dbReference type="InParanoid" id="A0A1Y2DHF7"/>
<dbReference type="PROSITE" id="PS00221">
    <property type="entry name" value="MIP"/>
    <property type="match status" value="1"/>
</dbReference>
<feature type="transmembrane region" description="Helical" evidence="9">
    <location>
        <begin position="488"/>
        <end position="508"/>
    </location>
</feature>
<evidence type="ECO:0000256" key="6">
    <source>
        <dbReference type="ARBA" id="ARBA00022989"/>
    </source>
</evidence>
<name>A0A1Y2DHF7_9BASI</name>
<evidence type="ECO:0000256" key="3">
    <source>
        <dbReference type="ARBA" id="ARBA00022448"/>
    </source>
</evidence>
<dbReference type="PANTHER" id="PTHR43829">
    <property type="entry name" value="AQUAPORIN OR AQUAGLYCEROPORIN RELATED"/>
    <property type="match status" value="1"/>
</dbReference>
<dbReference type="EMBL" id="MCGR01000078">
    <property type="protein sequence ID" value="ORY58680.1"/>
    <property type="molecule type" value="Genomic_DNA"/>
</dbReference>
<dbReference type="GO" id="GO:0015250">
    <property type="term" value="F:water channel activity"/>
    <property type="evidence" value="ECO:0007669"/>
    <property type="project" value="TreeGrafter"/>
</dbReference>
<dbReference type="FunCoup" id="A0A1Y2DHF7">
    <property type="interactions" value="55"/>
</dbReference>
<feature type="compositionally biased region" description="Polar residues" evidence="8">
    <location>
        <begin position="9"/>
        <end position="25"/>
    </location>
</feature>